<feature type="active site" evidence="4">
    <location>
        <position position="147"/>
    </location>
</feature>
<dbReference type="OrthoDB" id="1524092at2"/>
<dbReference type="GO" id="GO:0005737">
    <property type="term" value="C:cytoplasm"/>
    <property type="evidence" value="ECO:0007669"/>
    <property type="project" value="InterPro"/>
</dbReference>
<dbReference type="Proteomes" id="UP000318010">
    <property type="component" value="Unassembled WGS sequence"/>
</dbReference>
<dbReference type="Pfam" id="PF01339">
    <property type="entry name" value="CheB_methylest"/>
    <property type="match status" value="1"/>
</dbReference>
<dbReference type="PANTHER" id="PTHR42872">
    <property type="entry name" value="PROTEIN-GLUTAMATE METHYLESTERASE/PROTEIN-GLUTAMINE GLUTAMINASE"/>
    <property type="match status" value="1"/>
</dbReference>
<dbReference type="EMBL" id="VOEI01000004">
    <property type="protein sequence ID" value="TWR25628.1"/>
    <property type="molecule type" value="Genomic_DNA"/>
</dbReference>
<dbReference type="InterPro" id="IPR035909">
    <property type="entry name" value="CheB_C"/>
</dbReference>
<dbReference type="InterPro" id="IPR000673">
    <property type="entry name" value="Sig_transdc_resp-reg_Me-estase"/>
</dbReference>
<evidence type="ECO:0000256" key="3">
    <source>
        <dbReference type="ARBA" id="ARBA00048267"/>
    </source>
</evidence>
<evidence type="ECO:0000256" key="2">
    <source>
        <dbReference type="ARBA" id="ARBA00039140"/>
    </source>
</evidence>
<feature type="active site" evidence="4">
    <location>
        <position position="54"/>
    </location>
</feature>
<keyword evidence="1 4" id="KW-0378">Hydrolase</keyword>
<name>A0A563U2R8_9SPHI</name>
<dbReference type="GO" id="GO:0006935">
    <property type="term" value="P:chemotaxis"/>
    <property type="evidence" value="ECO:0007669"/>
    <property type="project" value="UniProtKB-UniRule"/>
</dbReference>
<dbReference type="CDD" id="cd16433">
    <property type="entry name" value="CheB"/>
    <property type="match status" value="1"/>
</dbReference>
<dbReference type="Gene3D" id="3.40.50.180">
    <property type="entry name" value="Methylesterase CheB, C-terminal domain"/>
    <property type="match status" value="1"/>
</dbReference>
<protein>
    <recommendedName>
        <fullName evidence="2">protein-glutamate methylesterase</fullName>
        <ecNumber evidence="2">3.1.1.61</ecNumber>
    </recommendedName>
</protein>
<organism evidence="6 7">
    <name type="scientific">Mucilaginibacter achroorhodeus</name>
    <dbReference type="NCBI Taxonomy" id="2599294"/>
    <lineage>
        <taxon>Bacteria</taxon>
        <taxon>Pseudomonadati</taxon>
        <taxon>Bacteroidota</taxon>
        <taxon>Sphingobacteriia</taxon>
        <taxon>Sphingobacteriales</taxon>
        <taxon>Sphingobacteriaceae</taxon>
        <taxon>Mucilaginibacter</taxon>
    </lineage>
</organism>
<dbReference type="PROSITE" id="PS50122">
    <property type="entry name" value="CHEB"/>
    <property type="match status" value="1"/>
</dbReference>
<keyword evidence="4" id="KW-0145">Chemotaxis</keyword>
<comment type="catalytic activity">
    <reaction evidence="3">
        <text>[protein]-L-glutamate 5-O-methyl ester + H2O = L-glutamyl-[protein] + methanol + H(+)</text>
        <dbReference type="Rhea" id="RHEA:23236"/>
        <dbReference type="Rhea" id="RHEA-COMP:10208"/>
        <dbReference type="Rhea" id="RHEA-COMP:10311"/>
        <dbReference type="ChEBI" id="CHEBI:15377"/>
        <dbReference type="ChEBI" id="CHEBI:15378"/>
        <dbReference type="ChEBI" id="CHEBI:17790"/>
        <dbReference type="ChEBI" id="CHEBI:29973"/>
        <dbReference type="ChEBI" id="CHEBI:82795"/>
        <dbReference type="EC" id="3.1.1.61"/>
    </reaction>
</comment>
<dbReference type="EC" id="3.1.1.61" evidence="2"/>
<dbReference type="AlphaFoldDB" id="A0A563U2R8"/>
<gene>
    <name evidence="6" type="ORF">FPZ42_13625</name>
</gene>
<sequence>MSTKKLALDAHIKQQWLSSQILLLGGSAGSFKLLFKLVKVLPESFDKTVIIIIHRKKNFYSEIEKLFAENSRMSLREISDKEPIQANTIYIAPANYHSLVEKDGFFSLDVSEAVWYSKPSIDVTFESVAEVYRDSVTAILFSGANQDGAEGLLKLRRSGALTIAQDPADAEMTEMPQAAIDMHAAEYVLSFEDIFELLQTPPDTQHN</sequence>
<evidence type="ECO:0000259" key="5">
    <source>
        <dbReference type="PROSITE" id="PS50122"/>
    </source>
</evidence>
<feature type="domain" description="CheB-type methylesterase" evidence="5">
    <location>
        <begin position="15"/>
        <end position="194"/>
    </location>
</feature>
<accession>A0A563U2R8</accession>
<dbReference type="GO" id="GO:0000156">
    <property type="term" value="F:phosphorelay response regulator activity"/>
    <property type="evidence" value="ECO:0007669"/>
    <property type="project" value="InterPro"/>
</dbReference>
<evidence type="ECO:0000313" key="7">
    <source>
        <dbReference type="Proteomes" id="UP000318010"/>
    </source>
</evidence>
<comment type="caution">
    <text evidence="6">The sequence shown here is derived from an EMBL/GenBank/DDBJ whole genome shotgun (WGS) entry which is preliminary data.</text>
</comment>
<dbReference type="PANTHER" id="PTHR42872:SF3">
    <property type="entry name" value="PROTEIN-GLUTAMATE METHYLESTERASE_PROTEIN-GLUTAMINE GLUTAMINASE 1"/>
    <property type="match status" value="1"/>
</dbReference>
<feature type="active site" evidence="4">
    <location>
        <position position="27"/>
    </location>
</feature>
<evidence type="ECO:0000256" key="1">
    <source>
        <dbReference type="ARBA" id="ARBA00022801"/>
    </source>
</evidence>
<evidence type="ECO:0000256" key="4">
    <source>
        <dbReference type="PROSITE-ProRule" id="PRU00050"/>
    </source>
</evidence>
<proteinExistence type="predicted"/>
<evidence type="ECO:0000313" key="6">
    <source>
        <dbReference type="EMBL" id="TWR25628.1"/>
    </source>
</evidence>
<reference evidence="6 7" key="1">
    <citation type="submission" date="2019-07" db="EMBL/GenBank/DDBJ databases">
        <authorList>
            <person name="Kim J."/>
        </authorList>
    </citation>
    <scope>NUCLEOTIDE SEQUENCE [LARGE SCALE GENOMIC DNA]</scope>
    <source>
        <strain evidence="6 7">MJ1a</strain>
    </source>
</reference>
<dbReference type="GO" id="GO:0008984">
    <property type="term" value="F:protein-glutamate methylesterase activity"/>
    <property type="evidence" value="ECO:0007669"/>
    <property type="project" value="UniProtKB-EC"/>
</dbReference>
<keyword evidence="7" id="KW-1185">Reference proteome</keyword>
<dbReference type="SUPFAM" id="SSF52738">
    <property type="entry name" value="Methylesterase CheB, C-terminal domain"/>
    <property type="match status" value="1"/>
</dbReference>